<dbReference type="NCBIfam" id="TIGR01844">
    <property type="entry name" value="type_I_sec_TolC"/>
    <property type="match status" value="1"/>
</dbReference>
<dbReference type="SUPFAM" id="SSF56954">
    <property type="entry name" value="Outer membrane efflux proteins (OEP)"/>
    <property type="match status" value="1"/>
</dbReference>
<keyword evidence="10" id="KW-1185">Reference proteome</keyword>
<evidence type="ECO:0000256" key="7">
    <source>
        <dbReference type="ARBA" id="ARBA00023237"/>
    </source>
</evidence>
<keyword evidence="5" id="KW-0812">Transmembrane</keyword>
<comment type="similarity">
    <text evidence="2">Belongs to the outer membrane factor (OMF) (TC 1.B.17) family.</text>
</comment>
<gene>
    <name evidence="9" type="ORF">NTU39_10510</name>
</gene>
<reference evidence="9" key="1">
    <citation type="submission" date="2022-08" db="EMBL/GenBank/DDBJ databases">
        <title>Multi-unit outbreak of Pandoraea commovens among non-cystic fibrosis intensive care patients from 2019 to 2021 in Berlin, Germany.</title>
        <authorList>
            <person name="Menzel P."/>
        </authorList>
    </citation>
    <scope>NUCLEOTIDE SEQUENCE</scope>
    <source>
        <strain evidence="9">LB-19-202-79</strain>
    </source>
</reference>
<dbReference type="InterPro" id="IPR051906">
    <property type="entry name" value="TolC-like"/>
</dbReference>
<dbReference type="InterPro" id="IPR010130">
    <property type="entry name" value="T1SS_OMP_TolC"/>
</dbReference>
<keyword evidence="8" id="KW-0732">Signal</keyword>
<comment type="subcellular location">
    <subcellularLocation>
        <location evidence="1">Cell outer membrane</location>
    </subcellularLocation>
</comment>
<keyword evidence="7" id="KW-0998">Cell outer membrane</keyword>
<proteinExistence type="inferred from homology"/>
<keyword evidence="6" id="KW-0472">Membrane</keyword>
<dbReference type="PANTHER" id="PTHR30026:SF20">
    <property type="entry name" value="OUTER MEMBRANE PROTEIN TOLC"/>
    <property type="match status" value="1"/>
</dbReference>
<dbReference type="Gene3D" id="1.20.1600.10">
    <property type="entry name" value="Outer membrane efflux proteins (OEP)"/>
    <property type="match status" value="1"/>
</dbReference>
<dbReference type="Proteomes" id="UP001058980">
    <property type="component" value="Chromosome"/>
</dbReference>
<organism evidence="9 10">
    <name type="scientific">Pandoraea commovens</name>
    <dbReference type="NCBI Taxonomy" id="2508289"/>
    <lineage>
        <taxon>Bacteria</taxon>
        <taxon>Pseudomonadati</taxon>
        <taxon>Pseudomonadota</taxon>
        <taxon>Betaproteobacteria</taxon>
        <taxon>Burkholderiales</taxon>
        <taxon>Burkholderiaceae</taxon>
        <taxon>Pandoraea</taxon>
    </lineage>
</organism>
<evidence type="ECO:0000256" key="1">
    <source>
        <dbReference type="ARBA" id="ARBA00004442"/>
    </source>
</evidence>
<keyword evidence="4" id="KW-1134">Transmembrane beta strand</keyword>
<name>A0ABY5QKQ8_9BURK</name>
<dbReference type="EMBL" id="CP102780">
    <property type="protein sequence ID" value="UVA81402.1"/>
    <property type="molecule type" value="Genomic_DNA"/>
</dbReference>
<evidence type="ECO:0000256" key="5">
    <source>
        <dbReference type="ARBA" id="ARBA00022692"/>
    </source>
</evidence>
<evidence type="ECO:0000256" key="8">
    <source>
        <dbReference type="SAM" id="SignalP"/>
    </source>
</evidence>
<sequence>MMFTFHARPLFAKRAVGRVFCGLALCFCAAIPKCSFATELLTLYREALHFDARISAARAAHAAGREALPQARARWLPTVEVQGRAMQESSETSQIGSTAQIATGYTISLKQPIVNVEAWHGYQRGVLLVTKADVTLAKANQELMLRVAEAYLEFLEAQHVASLAKAQRVAVAEQLAQAKASVSQGVTTIVDVHEATASLDQAIADEIDAQGAVDLKQSSLALVIGRKVQRGAMPQFKDPLPTPVPSDASVWVEHAEQYAYAVQLSAIAMEVAKRETAKAYAGHMPSVDLIASRESRSRYGGSPYWSGARDESRVGIQIQIPIFSGFSVQSRVRETLALVEQASDELTEARRVAGLEAQKAYLSVTTGLMRIAALEVGETSAQTALESNQVGYEYHVRPSVDVLNAQYKLYRVRRELAQARYRVLIGSLKLKASTASLVEADIAAASALLGCT</sequence>
<dbReference type="PANTHER" id="PTHR30026">
    <property type="entry name" value="OUTER MEMBRANE PROTEIN TOLC"/>
    <property type="match status" value="1"/>
</dbReference>
<dbReference type="RefSeq" id="WP_150664866.1">
    <property type="nucleotide sequence ID" value="NZ_CABPSA010000004.1"/>
</dbReference>
<evidence type="ECO:0000256" key="3">
    <source>
        <dbReference type="ARBA" id="ARBA00022448"/>
    </source>
</evidence>
<evidence type="ECO:0000313" key="10">
    <source>
        <dbReference type="Proteomes" id="UP001058980"/>
    </source>
</evidence>
<evidence type="ECO:0000256" key="4">
    <source>
        <dbReference type="ARBA" id="ARBA00022452"/>
    </source>
</evidence>
<accession>A0ABY5QKQ8</accession>
<dbReference type="InterPro" id="IPR003423">
    <property type="entry name" value="OMP_efflux"/>
</dbReference>
<feature type="chain" id="PRO_5046211090" evidence="8">
    <location>
        <begin position="38"/>
        <end position="452"/>
    </location>
</feature>
<keyword evidence="3" id="KW-0813">Transport</keyword>
<evidence type="ECO:0000256" key="2">
    <source>
        <dbReference type="ARBA" id="ARBA00007613"/>
    </source>
</evidence>
<evidence type="ECO:0000256" key="6">
    <source>
        <dbReference type="ARBA" id="ARBA00023136"/>
    </source>
</evidence>
<protein>
    <submittedName>
        <fullName evidence="9">TolC family outer membrane protein</fullName>
    </submittedName>
</protein>
<dbReference type="Pfam" id="PF02321">
    <property type="entry name" value="OEP"/>
    <property type="match status" value="2"/>
</dbReference>
<evidence type="ECO:0000313" key="9">
    <source>
        <dbReference type="EMBL" id="UVA81402.1"/>
    </source>
</evidence>
<feature type="signal peptide" evidence="8">
    <location>
        <begin position="1"/>
        <end position="37"/>
    </location>
</feature>